<name>A0ABW8JW58_9GAMM</name>
<proteinExistence type="predicted"/>
<dbReference type="Proteomes" id="UP001620460">
    <property type="component" value="Unassembled WGS sequence"/>
</dbReference>
<accession>A0ABW8JW58</accession>
<organism evidence="1 2">
    <name type="scientific">Dyella ginsengisoli</name>
    <dbReference type="NCBI Taxonomy" id="363848"/>
    <lineage>
        <taxon>Bacteria</taxon>
        <taxon>Pseudomonadati</taxon>
        <taxon>Pseudomonadota</taxon>
        <taxon>Gammaproteobacteria</taxon>
        <taxon>Lysobacterales</taxon>
        <taxon>Rhodanobacteraceae</taxon>
        <taxon>Dyella</taxon>
    </lineage>
</organism>
<protein>
    <submittedName>
        <fullName evidence="1">Uncharacterized protein</fullName>
    </submittedName>
</protein>
<dbReference type="RefSeq" id="WP_404632954.1">
    <property type="nucleotide sequence ID" value="NZ_JADIKM010000003.1"/>
</dbReference>
<evidence type="ECO:0000313" key="1">
    <source>
        <dbReference type="EMBL" id="MFK2904436.1"/>
    </source>
</evidence>
<dbReference type="EMBL" id="JADIKM010000003">
    <property type="protein sequence ID" value="MFK2904436.1"/>
    <property type="molecule type" value="Genomic_DNA"/>
</dbReference>
<keyword evidence="2" id="KW-1185">Reference proteome</keyword>
<comment type="caution">
    <text evidence="1">The sequence shown here is derived from an EMBL/GenBank/DDBJ whole genome shotgun (WGS) entry which is preliminary data.</text>
</comment>
<evidence type="ECO:0000313" key="2">
    <source>
        <dbReference type="Proteomes" id="UP001620460"/>
    </source>
</evidence>
<gene>
    <name evidence="1" type="ORF">ISP17_10700</name>
</gene>
<sequence>MSALPQITLRRLGADALGQALTDVRAPHLPQSQMSDHYALGNAALHRALQAKIAHLVQALAPQLRSSRLPWPGAQADVLALDLAFVEHPRQPFELAWVEIQAFTSMLPTFHTLHCAQRALHRLPSAWLPHDPLPPHAGWVNCLRPWVAPHAATVLIEDRPRARFTWPDLDAARHWWGVAVHDWRELVPTSGRLFHPGTAREYGHVWNRLIFSDLEAIERRQAEAVLMAANRLSWHSHPAWYEGIHKGSLADVALPAHEACHWVEERTRHDADSDPARWVAKAVGGHSGSGLLLAPTAEQLRALPTPRQWIVQNRFRQVPIGQHPETGAPLFGEVRCMLGLRPGRPPWVMAWILRLSTNGIATLSGRHTVPGEGMTLLYFDHGATSPLQVDATFGVHEAAQAMCA</sequence>
<reference evidence="1 2" key="1">
    <citation type="submission" date="2020-10" db="EMBL/GenBank/DDBJ databases">
        <title>Phylogeny of dyella-like bacteria.</title>
        <authorList>
            <person name="Fu J."/>
        </authorList>
    </citation>
    <scope>NUCLEOTIDE SEQUENCE [LARGE SCALE GENOMIC DNA]</scope>
    <source>
        <strain evidence="1 2">Gsoil3046</strain>
    </source>
</reference>